<evidence type="ECO:0008006" key="4">
    <source>
        <dbReference type="Google" id="ProtNLM"/>
    </source>
</evidence>
<evidence type="ECO:0000256" key="1">
    <source>
        <dbReference type="SAM" id="SignalP"/>
    </source>
</evidence>
<sequence length="178" mass="19616">MLRKALRIAGLCLVMLCDWSALPMAAHAAPACHPRSFADYPAGSGNAPHPVAAQPLLTSKKAQQFRTAIRREFSEPANFAGHYRVAIWGCGTDCRDFAILDKETGSVYDMPGESEVVGIMGNNDERIDFRADSKLFIVSGCFNESESCLNKPEKLFYEWTGKTLQLIGQCPLEVEEVD</sequence>
<organism evidence="2 3">
    <name type="scientific">Trinickia fusca</name>
    <dbReference type="NCBI Taxonomy" id="2419777"/>
    <lineage>
        <taxon>Bacteria</taxon>
        <taxon>Pseudomonadati</taxon>
        <taxon>Pseudomonadota</taxon>
        <taxon>Betaproteobacteria</taxon>
        <taxon>Burkholderiales</taxon>
        <taxon>Burkholderiaceae</taxon>
        <taxon>Trinickia</taxon>
    </lineage>
</organism>
<feature type="signal peptide" evidence="1">
    <location>
        <begin position="1"/>
        <end position="28"/>
    </location>
</feature>
<protein>
    <recommendedName>
        <fullName evidence="4">DUF3757 domain-containing protein</fullName>
    </recommendedName>
</protein>
<comment type="caution">
    <text evidence="2">The sequence shown here is derived from an EMBL/GenBank/DDBJ whole genome shotgun (WGS) entry which is preliminary data.</text>
</comment>
<dbReference type="Proteomes" id="UP000280434">
    <property type="component" value="Unassembled WGS sequence"/>
</dbReference>
<reference evidence="2 3" key="1">
    <citation type="submission" date="2018-10" db="EMBL/GenBank/DDBJ databases">
        <title>Paraburkholderia sp. 7MK8-2, isolated from soil.</title>
        <authorList>
            <person name="Gao Z.-H."/>
            <person name="Qiu L.-H."/>
        </authorList>
    </citation>
    <scope>NUCLEOTIDE SEQUENCE [LARGE SCALE GENOMIC DNA]</scope>
    <source>
        <strain evidence="2 3">7MK8-2</strain>
    </source>
</reference>
<keyword evidence="3" id="KW-1185">Reference proteome</keyword>
<dbReference type="AlphaFoldDB" id="A0A494XM21"/>
<keyword evidence="1" id="KW-0732">Signal</keyword>
<name>A0A494XM21_9BURK</name>
<dbReference type="OrthoDB" id="8757135at2"/>
<gene>
    <name evidence="2" type="ORF">D7S89_06865</name>
</gene>
<feature type="chain" id="PRO_5019821911" description="DUF3757 domain-containing protein" evidence="1">
    <location>
        <begin position="29"/>
        <end position="178"/>
    </location>
</feature>
<dbReference type="EMBL" id="RBZV01000002">
    <property type="protein sequence ID" value="RKP50791.1"/>
    <property type="molecule type" value="Genomic_DNA"/>
</dbReference>
<proteinExistence type="predicted"/>
<evidence type="ECO:0000313" key="2">
    <source>
        <dbReference type="EMBL" id="RKP50791.1"/>
    </source>
</evidence>
<evidence type="ECO:0000313" key="3">
    <source>
        <dbReference type="Proteomes" id="UP000280434"/>
    </source>
</evidence>
<dbReference type="RefSeq" id="WP_121276877.1">
    <property type="nucleotide sequence ID" value="NZ_RBZV01000002.1"/>
</dbReference>
<accession>A0A494XM21</accession>